<evidence type="ECO:0000259" key="2">
    <source>
        <dbReference type="Pfam" id="PF15787"/>
    </source>
</evidence>
<dbReference type="GO" id="GO:0005829">
    <property type="term" value="C:cytosol"/>
    <property type="evidence" value="ECO:0007669"/>
    <property type="project" value="TreeGrafter"/>
</dbReference>
<dbReference type="GO" id="GO:0019901">
    <property type="term" value="F:protein kinase binding"/>
    <property type="evidence" value="ECO:0007669"/>
    <property type="project" value="TreeGrafter"/>
</dbReference>
<sequence>MESKKDIYSSWVQYTTKNEEKYFRHFIQGFVNIWETQLPLDWDNPQNLPNWTENAITTEETNEVQLLLRCLIMISRNFDNIPVLASCDYISHTIAIATSLIHQLVNGKDHMKDSTVSYCTYLCHMLECLYDPYFTWRHFKLDRIPDIEMLIHHPAALHVEIIPFIYDCFETCLVELESNLSNELLNVLGSSVSGSQHNALRSICPATASLVVMVISNNKADLSVRVTAAQCFTIMVHVLIRSPPHQRQIEVGTLIELYRDALNGMIDEVWTENQILKVHSIVKTLKKAVIGSAQYALSIQGVMVNVHMLENLLNIVDKCCESPLSEPLVVECVATISAILVGASLGKVSVTEFFLKSTEQFSGLIVVDFEVNLQAEDEEPTATLRVEKMQRIDGYSMLFSSLYKIGKPGRSLLEAVLSIAIENYSLEESSCLKNCEVLIFIIKWIIKFSEPDQIWLSRILCQLCTKNLQSKSKATSSGAVLAILDCLTEHDSLTETAANDLIAFLEALVSHSVTVAELKHIFLLLRDDGNTKCPYWERLYHALCNIARNSCQQQTYCIIIPDSKKWSNPGTGLSFHCWLRLDVLEDEDGPAQRNSPFLLTDNNTGMEAFFCNDGRLIIGVHTRKEFLAATVPVFTWSDGQWHCLHVIFTSARRPFGHNHLSVFIDGSQALSAALKCSLMTDPFSVCKIGCVPEKTVMLNRELKIDQRSVLGQDVSFLPSFIQQVPSYFTLPLRSSIPLDPHVKNFPPGMQDTLFGGGIPLHGQLGSFCLLQEPLSSSLIKCMYEAGPNNLHLFAPNGPQELQSIHTNLIWAFSPYAASCGECLDLSGNNHEVKITAFVCRTFGVKNVINSIGNIYVTFPILESIGKSDEFDLSLVSPSTKDPSADSQMDETEEWILLSKSSLIEKKLESNPVSKFIILLKNTLKNNLNNQEKFLKNNGVAVLGDILSKVSLEVISASVLKSLHLLLDTARDTPNPLLVKTIYQHLIFNFNIWTAGNFMVRASHLQFISTLIKEDRKFFRKKFGVQFFLDIIRIYYSQTGVLNAEDSKAIRVSILGLVKFYIQKEVNSKEISAIVGFLVVCKEEHLVIELLEMIIIQLEGKHCRDQIYLLLYESHNATSLYCLLLEKNFSMDLKQKVLKVLSILLRTSRVYERNKGQLRLQDLSSYGMYPGFISMLPNLPVSMEVAVMLLDQILLLETSGGYAGALSLLHFLQFADLDIKIEVARKILAVAFMKPNAPHMFAVQAGWQDCITRLLVRCPITVQQSSSTPDLMVFDENDNTSETDPGRLSPSLAALSAPLEEALSFEFKEVAGTVGHAVADNICHAGSNITSAVASAYSAIRQKTVEVQESIEQLGETARMRARARDATLSTESTTETESSLNAPLGFELDSTFVNRSPSMSSNEDLSSVNQTTDASSAKDSISIASMQSRSSSAVIHSDDEDDEEKVIFDVLQQWKTLDAENEGNRENELCYLVVYILFTIMWRGIDGNSKNCWKERGQVMACINLLALNNALYCSHLELKLRILEMLVQAALSDHRENATPDNVGVYSENSAQLIKWVYDLTVLDPNSDNSKKASTKLLDGVFGLLDVLLVFQENRSKEWREMAQLAFGILLSCAGFTQLEICAMATAKLNSLIMTRVMNDAEEGSYLLFTISSIIQRTLNENDQEHYSFLIPVMKALLEKLSTILDITEKLPDLPSTQSGPLFFDSFQEFCLTEEWQQFITNEVRFFQSTSSSIG</sequence>
<reference evidence="3" key="1">
    <citation type="submission" date="2021-12" db="EMBL/GenBank/DDBJ databases">
        <authorList>
            <person name="King R."/>
        </authorList>
    </citation>
    <scope>NUCLEOTIDE SEQUENCE</scope>
</reference>
<name>A0A9P0F1G5_BEMTA</name>
<evidence type="ECO:0000256" key="1">
    <source>
        <dbReference type="SAM" id="MobiDB-lite"/>
    </source>
</evidence>
<dbReference type="Proteomes" id="UP001152759">
    <property type="component" value="Chromosome 2"/>
</dbReference>
<evidence type="ECO:0000313" key="3">
    <source>
        <dbReference type="EMBL" id="CAH0384905.1"/>
    </source>
</evidence>
<dbReference type="Pfam" id="PF16057">
    <property type="entry name" value="DUF4800"/>
    <property type="match status" value="1"/>
</dbReference>
<protein>
    <recommendedName>
        <fullName evidence="2">DUF4704 domain-containing protein</fullName>
    </recommendedName>
</protein>
<feature type="compositionally biased region" description="Low complexity" evidence="1">
    <location>
        <begin position="1366"/>
        <end position="1380"/>
    </location>
</feature>
<dbReference type="EMBL" id="OU963863">
    <property type="protein sequence ID" value="CAH0384905.1"/>
    <property type="molecule type" value="Genomic_DNA"/>
</dbReference>
<feature type="compositionally biased region" description="Polar residues" evidence="1">
    <location>
        <begin position="1397"/>
        <end position="1412"/>
    </location>
</feature>
<dbReference type="PANTHER" id="PTHR13743:SF112">
    <property type="entry name" value="BEACH DOMAIN-CONTAINING PROTEIN"/>
    <property type="match status" value="1"/>
</dbReference>
<proteinExistence type="predicted"/>
<dbReference type="GO" id="GO:0008104">
    <property type="term" value="P:intracellular protein localization"/>
    <property type="evidence" value="ECO:0007669"/>
    <property type="project" value="TreeGrafter"/>
</dbReference>
<feature type="compositionally biased region" description="Low complexity" evidence="1">
    <location>
        <begin position="1413"/>
        <end position="1424"/>
    </location>
</feature>
<organism evidence="3 4">
    <name type="scientific">Bemisia tabaci</name>
    <name type="common">Sweetpotato whitefly</name>
    <name type="synonym">Aleurodes tabaci</name>
    <dbReference type="NCBI Taxonomy" id="7038"/>
    <lineage>
        <taxon>Eukaryota</taxon>
        <taxon>Metazoa</taxon>
        <taxon>Ecdysozoa</taxon>
        <taxon>Arthropoda</taxon>
        <taxon>Hexapoda</taxon>
        <taxon>Insecta</taxon>
        <taxon>Pterygota</taxon>
        <taxon>Neoptera</taxon>
        <taxon>Paraneoptera</taxon>
        <taxon>Hemiptera</taxon>
        <taxon>Sternorrhyncha</taxon>
        <taxon>Aleyrodoidea</taxon>
        <taxon>Aleyrodidae</taxon>
        <taxon>Aleyrodinae</taxon>
        <taxon>Bemisia</taxon>
    </lineage>
</organism>
<dbReference type="Pfam" id="PF15787">
    <property type="entry name" value="DUF4704"/>
    <property type="match status" value="1"/>
</dbReference>
<keyword evidence="4" id="KW-1185">Reference proteome</keyword>
<dbReference type="InterPro" id="IPR031570">
    <property type="entry name" value="NBEA/BDCP_DUF4704"/>
</dbReference>
<dbReference type="SUPFAM" id="SSF49899">
    <property type="entry name" value="Concanavalin A-like lectins/glucanases"/>
    <property type="match status" value="1"/>
</dbReference>
<feature type="region of interest" description="Disordered" evidence="1">
    <location>
        <begin position="1361"/>
        <end position="1381"/>
    </location>
</feature>
<feature type="domain" description="DUF4704" evidence="2">
    <location>
        <begin position="837"/>
        <end position="1152"/>
    </location>
</feature>
<dbReference type="InterPro" id="IPR013320">
    <property type="entry name" value="ConA-like_dom_sf"/>
</dbReference>
<gene>
    <name evidence="3" type="ORF">BEMITA_LOCUS4189</name>
</gene>
<dbReference type="GO" id="GO:0016020">
    <property type="term" value="C:membrane"/>
    <property type="evidence" value="ECO:0007669"/>
    <property type="project" value="TreeGrafter"/>
</dbReference>
<dbReference type="InterPro" id="IPR050865">
    <property type="entry name" value="BEACH_Domain"/>
</dbReference>
<dbReference type="PANTHER" id="PTHR13743">
    <property type="entry name" value="BEIGE/BEACH-RELATED"/>
    <property type="match status" value="1"/>
</dbReference>
<evidence type="ECO:0000313" key="4">
    <source>
        <dbReference type="Proteomes" id="UP001152759"/>
    </source>
</evidence>
<feature type="region of interest" description="Disordered" evidence="1">
    <location>
        <begin position="1397"/>
        <end position="1424"/>
    </location>
</feature>
<accession>A0A9P0F1G5</accession>